<dbReference type="GO" id="GO:0046872">
    <property type="term" value="F:metal ion binding"/>
    <property type="evidence" value="ECO:0007669"/>
    <property type="project" value="UniProtKB-KW"/>
</dbReference>
<evidence type="ECO:0000256" key="3">
    <source>
        <dbReference type="ARBA" id="ARBA00022723"/>
    </source>
</evidence>
<keyword evidence="8" id="KW-1185">Reference proteome</keyword>
<keyword evidence="7" id="KW-0121">Carboxypeptidase</keyword>
<dbReference type="InterPro" id="IPR008979">
    <property type="entry name" value="Galactose-bd-like_sf"/>
</dbReference>
<dbReference type="PANTHER" id="PTHR12147">
    <property type="entry name" value="METALLOPEPTIDASE M28 FAMILY MEMBER"/>
    <property type="match status" value="1"/>
</dbReference>
<dbReference type="GO" id="GO:0004180">
    <property type="term" value="F:carboxypeptidase activity"/>
    <property type="evidence" value="ECO:0007669"/>
    <property type="project" value="UniProtKB-KW"/>
</dbReference>
<sequence length="526" mass="54633">MKSPRAALTAVVSAVLALGVTAGIANSAPAPAQQAPALVSAAPEIPVENVMAHLNQLQTIATNNGGNRAHGRPGFRASADYVKGKLDAAGFTTTLQPFTHNGATGWNVIAEWPYGDATKVVMAGAHLDSVTAGPGINDNGSGTAAVLEVALAVSRDNLRPEKRLRFGWWGAEELGLIGSKYYADNLPAAERAKIAAYLNFDMVGQKDVTTWGVYNHNATIANHFKEYFQAKGIATTPISWNGSSDHSSFAKYNITVGGIGSGTDPCYHAACDTISNVGSRTMGHSTNAIAYTVWKLAGVSDTPANDFAVSLTPTTGEAMPGNTLSVAVATRTTAGQAQSVSLSASGLPANATATFSPQTVTSGQSSTLTIAVATSSPVGSYPVVVTGTGPSGTRTATYTLNVRNDAPTGCRYLNGTDVAIPDNTTVESKITLTGCNTGPSATSKVDVNIQHTYQGDLVVTLLAPDGTPYTLHNRTGGSADNIVKSYVLDLRTESSQGTWTLRVRDAATNDVGKIDSWTLDLQNPVR</sequence>
<evidence type="ECO:0000259" key="6">
    <source>
        <dbReference type="PROSITE" id="PS51829"/>
    </source>
</evidence>
<evidence type="ECO:0000256" key="5">
    <source>
        <dbReference type="SAM" id="SignalP"/>
    </source>
</evidence>
<dbReference type="GO" id="GO:0006508">
    <property type="term" value="P:proteolysis"/>
    <property type="evidence" value="ECO:0007669"/>
    <property type="project" value="UniProtKB-KW"/>
</dbReference>
<protein>
    <submittedName>
        <fullName evidence="7">Zn-dependent amino-or carboxypeptidase, M28 family</fullName>
    </submittedName>
</protein>
<evidence type="ECO:0000256" key="1">
    <source>
        <dbReference type="ARBA" id="ARBA00005957"/>
    </source>
</evidence>
<organism evidence="7 8">
    <name type="scientific">Actinokineospora terrae</name>
    <dbReference type="NCBI Taxonomy" id="155974"/>
    <lineage>
        <taxon>Bacteria</taxon>
        <taxon>Bacillati</taxon>
        <taxon>Actinomycetota</taxon>
        <taxon>Actinomycetes</taxon>
        <taxon>Pseudonocardiales</taxon>
        <taxon>Pseudonocardiaceae</taxon>
        <taxon>Actinokineospora</taxon>
    </lineage>
</organism>
<gene>
    <name evidence="7" type="ORF">SAMN04487818_101567</name>
</gene>
<evidence type="ECO:0000256" key="2">
    <source>
        <dbReference type="ARBA" id="ARBA00022670"/>
    </source>
</evidence>
<dbReference type="SUPFAM" id="SSF53187">
    <property type="entry name" value="Zn-dependent exopeptidases"/>
    <property type="match status" value="1"/>
</dbReference>
<proteinExistence type="inferred from homology"/>
<dbReference type="GO" id="GO:0004252">
    <property type="term" value="F:serine-type endopeptidase activity"/>
    <property type="evidence" value="ECO:0007669"/>
    <property type="project" value="InterPro"/>
</dbReference>
<reference evidence="8" key="1">
    <citation type="submission" date="2016-10" db="EMBL/GenBank/DDBJ databases">
        <authorList>
            <person name="Varghese N."/>
            <person name="Submissions S."/>
        </authorList>
    </citation>
    <scope>NUCLEOTIDE SEQUENCE [LARGE SCALE GENOMIC DNA]</scope>
    <source>
        <strain evidence="8">DSM 44260</strain>
    </source>
</reference>
<dbReference type="PANTHER" id="PTHR12147:SF26">
    <property type="entry name" value="PEPTIDASE M28 DOMAIN-CONTAINING PROTEIN"/>
    <property type="match status" value="1"/>
</dbReference>
<dbReference type="Proteomes" id="UP000199051">
    <property type="component" value="Unassembled WGS sequence"/>
</dbReference>
<keyword evidence="3" id="KW-0479">Metal-binding</keyword>
<evidence type="ECO:0000313" key="7">
    <source>
        <dbReference type="EMBL" id="SER09570.1"/>
    </source>
</evidence>
<feature type="domain" description="P/Homo B" evidence="6">
    <location>
        <begin position="402"/>
        <end position="526"/>
    </location>
</feature>
<dbReference type="SUPFAM" id="SSF49785">
    <property type="entry name" value="Galactose-binding domain-like"/>
    <property type="match status" value="1"/>
</dbReference>
<dbReference type="InterPro" id="IPR045175">
    <property type="entry name" value="M28_fam"/>
</dbReference>
<dbReference type="Pfam" id="PF01483">
    <property type="entry name" value="P_proprotein"/>
    <property type="match status" value="1"/>
</dbReference>
<dbReference type="EMBL" id="FOGI01000001">
    <property type="protein sequence ID" value="SER09570.1"/>
    <property type="molecule type" value="Genomic_DNA"/>
</dbReference>
<dbReference type="Gene3D" id="3.40.630.10">
    <property type="entry name" value="Zn peptidases"/>
    <property type="match status" value="1"/>
</dbReference>
<keyword evidence="4" id="KW-0378">Hydrolase</keyword>
<feature type="signal peptide" evidence="5">
    <location>
        <begin position="1"/>
        <end position="27"/>
    </location>
</feature>
<keyword evidence="5" id="KW-0732">Signal</keyword>
<dbReference type="InterPro" id="IPR007484">
    <property type="entry name" value="Peptidase_M28"/>
</dbReference>
<evidence type="ECO:0000256" key="4">
    <source>
        <dbReference type="ARBA" id="ARBA00022801"/>
    </source>
</evidence>
<dbReference type="Pfam" id="PF04389">
    <property type="entry name" value="Peptidase_M28"/>
    <property type="match status" value="1"/>
</dbReference>
<name>A0A1H9LDV2_9PSEU</name>
<dbReference type="PROSITE" id="PS51829">
    <property type="entry name" value="P_HOMO_B"/>
    <property type="match status" value="1"/>
</dbReference>
<dbReference type="RefSeq" id="WP_245782154.1">
    <property type="nucleotide sequence ID" value="NZ_FOGI01000001.1"/>
</dbReference>
<feature type="chain" id="PRO_5011663490" evidence="5">
    <location>
        <begin position="28"/>
        <end position="526"/>
    </location>
</feature>
<accession>A0A1H9LDV2</accession>
<evidence type="ECO:0000313" key="8">
    <source>
        <dbReference type="Proteomes" id="UP000199051"/>
    </source>
</evidence>
<dbReference type="STRING" id="155974.SAMN04487818_101567"/>
<dbReference type="FunFam" id="3.40.630.10:FF:000066">
    <property type="entry name" value="M28 family peptidase"/>
    <property type="match status" value="1"/>
</dbReference>
<dbReference type="GO" id="GO:0008235">
    <property type="term" value="F:metalloexopeptidase activity"/>
    <property type="evidence" value="ECO:0007669"/>
    <property type="project" value="InterPro"/>
</dbReference>
<keyword evidence="2" id="KW-0645">Protease</keyword>
<dbReference type="Gene3D" id="2.60.120.260">
    <property type="entry name" value="Galactose-binding domain-like"/>
    <property type="match status" value="1"/>
</dbReference>
<dbReference type="AlphaFoldDB" id="A0A1H9LDV2"/>
<comment type="similarity">
    <text evidence="1">Belongs to the peptidase M28 family. M28A subfamily.</text>
</comment>
<dbReference type="InterPro" id="IPR002884">
    <property type="entry name" value="P_dom"/>
</dbReference>